<reference evidence="3" key="1">
    <citation type="journal article" date="2011" name="Proc. Natl. Acad. Sci. U.S.A.">
        <title>Genomic insights into the physiology and ecology of the marine filamentous cyanobacterium Lyngbya majuscula.</title>
        <authorList>
            <person name="Jones A.C."/>
            <person name="Monroe E.A."/>
            <person name="Podell S."/>
            <person name="Hess W.R."/>
            <person name="Klages S."/>
            <person name="Esquenazi E."/>
            <person name="Niessen S."/>
            <person name="Hoover H."/>
            <person name="Rothmann M."/>
            <person name="Lasken R.S."/>
            <person name="Yates J.R.III."/>
            <person name="Reinhardt R."/>
            <person name="Kube M."/>
            <person name="Burkart M.D."/>
            <person name="Allen E.E."/>
            <person name="Dorrestein P.C."/>
            <person name="Gerwick W.H."/>
            <person name="Gerwick L."/>
        </authorList>
    </citation>
    <scope>NUCLEOTIDE SEQUENCE [LARGE SCALE GENOMIC DNA]</scope>
    <source>
        <strain evidence="3">3L</strain>
    </source>
</reference>
<dbReference type="AlphaFoldDB" id="F4XUF6"/>
<proteinExistence type="predicted"/>
<evidence type="ECO:0000256" key="1">
    <source>
        <dbReference type="SAM" id="MobiDB-lite"/>
    </source>
</evidence>
<evidence type="ECO:0000313" key="2">
    <source>
        <dbReference type="EMBL" id="EGJ31781.1"/>
    </source>
</evidence>
<dbReference type="Proteomes" id="UP000003959">
    <property type="component" value="Unassembled WGS sequence"/>
</dbReference>
<dbReference type="HOGENOM" id="CLU_3426607_0_0_3"/>
<dbReference type="EMBL" id="GL890931">
    <property type="protein sequence ID" value="EGJ31781.1"/>
    <property type="molecule type" value="Genomic_DNA"/>
</dbReference>
<gene>
    <name evidence="2" type="ORF">LYNGBM3L_32870</name>
</gene>
<feature type="region of interest" description="Disordered" evidence="1">
    <location>
        <begin position="1"/>
        <end position="21"/>
    </location>
</feature>
<accession>F4XUF6</accession>
<organism evidence="2 3">
    <name type="scientific">Moorena producens 3L</name>
    <dbReference type="NCBI Taxonomy" id="489825"/>
    <lineage>
        <taxon>Bacteria</taxon>
        <taxon>Bacillati</taxon>
        <taxon>Cyanobacteriota</taxon>
        <taxon>Cyanophyceae</taxon>
        <taxon>Coleofasciculales</taxon>
        <taxon>Coleofasciculaceae</taxon>
        <taxon>Moorena</taxon>
    </lineage>
</organism>
<name>F4XUF6_9CYAN</name>
<keyword evidence="3" id="KW-1185">Reference proteome</keyword>
<evidence type="ECO:0000313" key="3">
    <source>
        <dbReference type="Proteomes" id="UP000003959"/>
    </source>
</evidence>
<protein>
    <submittedName>
        <fullName evidence="2">Uncharacterized protein</fullName>
    </submittedName>
</protein>
<sequence>MQRGQKQLTKAEGATGQLESL</sequence>